<organism evidence="2 3">
    <name type="scientific">Alosa alosa</name>
    <name type="common">allis shad</name>
    <dbReference type="NCBI Taxonomy" id="278164"/>
    <lineage>
        <taxon>Eukaryota</taxon>
        <taxon>Metazoa</taxon>
        <taxon>Chordata</taxon>
        <taxon>Craniata</taxon>
        <taxon>Vertebrata</taxon>
        <taxon>Euteleostomi</taxon>
        <taxon>Actinopterygii</taxon>
        <taxon>Neopterygii</taxon>
        <taxon>Teleostei</taxon>
        <taxon>Clupei</taxon>
        <taxon>Clupeiformes</taxon>
        <taxon>Clupeoidei</taxon>
        <taxon>Clupeidae</taxon>
        <taxon>Alosa</taxon>
    </lineage>
</organism>
<reference evidence="2" key="1">
    <citation type="submission" date="2020-10" db="EMBL/GenBank/DDBJ databases">
        <title>Chromosome-scale genome assembly of the Allis shad, Alosa alosa.</title>
        <authorList>
            <person name="Margot Z."/>
            <person name="Christophe K."/>
            <person name="Cabau C."/>
            <person name="Louis A."/>
            <person name="Berthelot C."/>
            <person name="Parey E."/>
            <person name="Roest Crollius H."/>
            <person name="Montfort J."/>
            <person name="Robinson-Rechavi M."/>
            <person name="Bucao C."/>
            <person name="Bouchez O."/>
            <person name="Gislard M."/>
            <person name="Lluch J."/>
            <person name="Milhes M."/>
            <person name="Lampietro C."/>
            <person name="Lopez Roques C."/>
            <person name="Donnadieu C."/>
            <person name="Braasch I."/>
            <person name="Desvignes T."/>
            <person name="Postlethwait J."/>
            <person name="Bobe J."/>
            <person name="Guiguen Y."/>
        </authorList>
    </citation>
    <scope>NUCLEOTIDE SEQUENCE</scope>
    <source>
        <strain evidence="2">M-15738</strain>
        <tissue evidence="2">Blood</tissue>
    </source>
</reference>
<sequence length="71" mass="7535">MSDSSHARCQRHGASLILSTVRSAGLESAEDDKAHRPPMITSSYSTRRTCTEVQPLTTPSAGCSSENTATP</sequence>
<protein>
    <submittedName>
        <fullName evidence="2">Uncharacterized protein</fullName>
    </submittedName>
</protein>
<dbReference type="EMBL" id="JADWDJ010000005">
    <property type="protein sequence ID" value="KAG5281480.1"/>
    <property type="molecule type" value="Genomic_DNA"/>
</dbReference>
<feature type="region of interest" description="Disordered" evidence="1">
    <location>
        <begin position="24"/>
        <end position="71"/>
    </location>
</feature>
<feature type="compositionally biased region" description="Polar residues" evidence="1">
    <location>
        <begin position="40"/>
        <end position="71"/>
    </location>
</feature>
<dbReference type="AlphaFoldDB" id="A0AAV6H5X7"/>
<dbReference type="Proteomes" id="UP000823561">
    <property type="component" value="Chromosome 5"/>
</dbReference>
<gene>
    <name evidence="2" type="ORF">AALO_G00072710</name>
</gene>
<evidence type="ECO:0000313" key="2">
    <source>
        <dbReference type="EMBL" id="KAG5281480.1"/>
    </source>
</evidence>
<accession>A0AAV6H5X7</accession>
<comment type="caution">
    <text evidence="2">The sequence shown here is derived from an EMBL/GenBank/DDBJ whole genome shotgun (WGS) entry which is preliminary data.</text>
</comment>
<evidence type="ECO:0000313" key="3">
    <source>
        <dbReference type="Proteomes" id="UP000823561"/>
    </source>
</evidence>
<proteinExistence type="predicted"/>
<name>A0AAV6H5X7_9TELE</name>
<keyword evidence="3" id="KW-1185">Reference proteome</keyword>
<evidence type="ECO:0000256" key="1">
    <source>
        <dbReference type="SAM" id="MobiDB-lite"/>
    </source>
</evidence>